<dbReference type="Gene3D" id="3.10.290.30">
    <property type="entry name" value="MM3350-like"/>
    <property type="match status" value="1"/>
</dbReference>
<evidence type="ECO:0000259" key="1">
    <source>
        <dbReference type="Pfam" id="PF07929"/>
    </source>
</evidence>
<dbReference type="InterPro" id="IPR012912">
    <property type="entry name" value="Plasmid_pRiA4b_Orf3-like"/>
</dbReference>
<name>A0ABV6GGG0_9BACI</name>
<dbReference type="SUPFAM" id="SSF159941">
    <property type="entry name" value="MM3350-like"/>
    <property type="match status" value="1"/>
</dbReference>
<keyword evidence="4" id="KW-1185">Reference proteome</keyword>
<evidence type="ECO:0000313" key="4">
    <source>
        <dbReference type="Proteomes" id="UP001589854"/>
    </source>
</evidence>
<feature type="domain" description="DUF6933" evidence="2">
    <location>
        <begin position="2"/>
        <end position="158"/>
    </location>
</feature>
<reference evidence="3 4" key="1">
    <citation type="submission" date="2024-09" db="EMBL/GenBank/DDBJ databases">
        <authorList>
            <person name="Sun Q."/>
            <person name="Mori K."/>
        </authorList>
    </citation>
    <scope>NUCLEOTIDE SEQUENCE [LARGE SCALE GENOMIC DNA]</scope>
    <source>
        <strain evidence="3 4">CCM 7228</strain>
    </source>
</reference>
<dbReference type="InterPro" id="IPR024047">
    <property type="entry name" value="MM3350-like_sf"/>
</dbReference>
<proteinExistence type="predicted"/>
<dbReference type="PANTHER" id="PTHR41878:SF1">
    <property type="entry name" value="TNPR PROTEIN"/>
    <property type="match status" value="1"/>
</dbReference>
<accession>A0ABV6GGG0</accession>
<dbReference type="InterPro" id="IPR053864">
    <property type="entry name" value="DUF6933"/>
</dbReference>
<organism evidence="3 4">
    <name type="scientific">Metabacillus herbersteinensis</name>
    <dbReference type="NCBI Taxonomy" id="283816"/>
    <lineage>
        <taxon>Bacteria</taxon>
        <taxon>Bacillati</taxon>
        <taxon>Bacillota</taxon>
        <taxon>Bacilli</taxon>
        <taxon>Bacillales</taxon>
        <taxon>Bacillaceae</taxon>
        <taxon>Metabacillus</taxon>
    </lineage>
</organism>
<evidence type="ECO:0000259" key="2">
    <source>
        <dbReference type="Pfam" id="PF22016"/>
    </source>
</evidence>
<dbReference type="EMBL" id="JBHLVO010000009">
    <property type="protein sequence ID" value="MFC0272259.1"/>
    <property type="molecule type" value="Genomic_DNA"/>
</dbReference>
<sequence length="366" mass="42710">MLIQCTKKLLDELKVTPDTPIEKDPLFSWHANLLKLGRKKTLVLVNDKNRYAIVLYGLKAKDMKNIDKLILKVVRETFQAECIKDEIIEQFIQHSNNVVFSKTKDRTSVARMNKACEYVYYFEDLLDNDAIIQVEMSLRISSLLVGDGKNSYIYPNKEMYTHLEGFAGQPIFLSEAVELKVTLMLEKYSVWRKIIVPTNTTFSNLHKVVQIAFEWQNSHLHEFYIYPSNTDAKVIPINRDKPIVNLVCDEEALSYQGDIPMKMETGIKLADYLPVRIIYNYDFGDNWKHSIEVVRMIEDYDVNFPVCLDGEGHAPPEDVGGEPGYEEFLHIIGDKNHQDYEHMVNWGRRQGYREFDVEEVNRELRR</sequence>
<dbReference type="Proteomes" id="UP001589854">
    <property type="component" value="Unassembled WGS sequence"/>
</dbReference>
<protein>
    <submittedName>
        <fullName evidence="3">Plasmid pRiA4b ORF-3 family protein</fullName>
    </submittedName>
</protein>
<gene>
    <name evidence="3" type="ORF">ACFFIX_12515</name>
</gene>
<dbReference type="PANTHER" id="PTHR41878">
    <property type="entry name" value="LEXA REPRESSOR-RELATED"/>
    <property type="match status" value="1"/>
</dbReference>
<dbReference type="RefSeq" id="WP_378934396.1">
    <property type="nucleotide sequence ID" value="NZ_JBHLVO010000009.1"/>
</dbReference>
<evidence type="ECO:0000313" key="3">
    <source>
        <dbReference type="EMBL" id="MFC0272259.1"/>
    </source>
</evidence>
<feature type="domain" description="Plasmid pRiA4b Orf3-like" evidence="1">
    <location>
        <begin position="176"/>
        <end position="362"/>
    </location>
</feature>
<comment type="caution">
    <text evidence="3">The sequence shown here is derived from an EMBL/GenBank/DDBJ whole genome shotgun (WGS) entry which is preliminary data.</text>
</comment>
<dbReference type="Pfam" id="PF22016">
    <property type="entry name" value="DUF6933"/>
    <property type="match status" value="1"/>
</dbReference>
<dbReference type="Pfam" id="PF07929">
    <property type="entry name" value="PRiA4_ORF3"/>
    <property type="match status" value="1"/>
</dbReference>